<dbReference type="InterPro" id="IPR011249">
    <property type="entry name" value="Metalloenz_LuxS/M16"/>
</dbReference>
<evidence type="ECO:0000256" key="1">
    <source>
        <dbReference type="SAM" id="MobiDB-lite"/>
    </source>
</evidence>
<comment type="caution">
    <text evidence="2">The sequence shown here is derived from an EMBL/GenBank/DDBJ whole genome shotgun (WGS) entry which is preliminary data.</text>
</comment>
<dbReference type="Gene3D" id="3.30.830.10">
    <property type="entry name" value="Metalloenzyme, LuxS/M16 peptidase-like"/>
    <property type="match status" value="2"/>
</dbReference>
<keyword evidence="3" id="KW-1185">Reference proteome</keyword>
<proteinExistence type="predicted"/>
<name>A0ABT9N2L0_9ACTN</name>
<organism evidence="2 3">
    <name type="scientific">Catenuloplanes nepalensis</name>
    <dbReference type="NCBI Taxonomy" id="587533"/>
    <lineage>
        <taxon>Bacteria</taxon>
        <taxon>Bacillati</taxon>
        <taxon>Actinomycetota</taxon>
        <taxon>Actinomycetes</taxon>
        <taxon>Micromonosporales</taxon>
        <taxon>Micromonosporaceae</taxon>
        <taxon>Catenuloplanes</taxon>
    </lineage>
</organism>
<dbReference type="Proteomes" id="UP001240984">
    <property type="component" value="Unassembled WGS sequence"/>
</dbReference>
<gene>
    <name evidence="2" type="ORF">J2S43_006418</name>
</gene>
<sequence>MTITRTEVDGVPTLVAPVDGPMTAGLVFRVGRADETLARAGVTHLIEHLALHGLGMTDYHFNGATSPVTTTFQLQGTESDVVAFLNGVCGALADLPVGRLAVEKEILRTEEAGRGGSVAEPMALWRYGARGHGVVGFPEFGLSALTADDLREWTARWFTRANAMLWIAGDRVPAGLRLTLPDGGARMPAPAVTSALPVTPAFFSGPSERTVAYEGIVRRGTAAGVFAGVLERALFRALRQEGGYSYHVAADYLPRDAEHASVFALADMLPEKRGQLLGEFVDVLAALRYGRVAKADVDAFVTTAEAALSSTDAEARSLPGRVQSELLGYDPPTLAEYRAQLRAVTPEDVAEVAAEAHASSLLMVPDGRGPDWAGFTAAPTQSSRAVYGDRHPLLANRSQAMITGPEGVSLQGGGSLVTVRFGEVAAMLAWPDGARRLIGFDAITVHVEPTLFAGGPAALAEIDAAVRPELRVDLPARDPENVPQPPSPARRARRRTGPVLHRAADRIASVPDGLRWTLIIALFLVNIRLIDALDGNTPLRVAVCSVILLLSLLLTDWAIKGLRRLARYVAR</sequence>
<dbReference type="RefSeq" id="WP_306835318.1">
    <property type="nucleotide sequence ID" value="NZ_JAUSRA010000001.1"/>
</dbReference>
<evidence type="ECO:0000313" key="2">
    <source>
        <dbReference type="EMBL" id="MDP9797906.1"/>
    </source>
</evidence>
<accession>A0ABT9N2L0</accession>
<reference evidence="2 3" key="1">
    <citation type="submission" date="2023-07" db="EMBL/GenBank/DDBJ databases">
        <title>Sequencing the genomes of 1000 actinobacteria strains.</title>
        <authorList>
            <person name="Klenk H.-P."/>
        </authorList>
    </citation>
    <scope>NUCLEOTIDE SEQUENCE [LARGE SCALE GENOMIC DNA]</scope>
    <source>
        <strain evidence="2 3">DSM 44710</strain>
    </source>
</reference>
<dbReference type="SUPFAM" id="SSF63411">
    <property type="entry name" value="LuxS/MPP-like metallohydrolase"/>
    <property type="match status" value="2"/>
</dbReference>
<dbReference type="EMBL" id="JAUSRA010000001">
    <property type="protein sequence ID" value="MDP9797906.1"/>
    <property type="molecule type" value="Genomic_DNA"/>
</dbReference>
<evidence type="ECO:0000313" key="3">
    <source>
        <dbReference type="Proteomes" id="UP001240984"/>
    </source>
</evidence>
<protein>
    <submittedName>
        <fullName evidence="2">Zn-dependent peptidase</fullName>
    </submittedName>
</protein>
<feature type="region of interest" description="Disordered" evidence="1">
    <location>
        <begin position="474"/>
        <end position="496"/>
    </location>
</feature>